<dbReference type="AlphaFoldDB" id="A0A8B7PJY7"/>
<evidence type="ECO:0000256" key="1">
    <source>
        <dbReference type="ARBA" id="ARBA00004604"/>
    </source>
</evidence>
<feature type="region of interest" description="Disordered" evidence="4">
    <location>
        <begin position="1"/>
        <end position="39"/>
    </location>
</feature>
<accession>A0A8B7PJY7</accession>
<proteinExistence type="inferred from homology"/>
<dbReference type="Proteomes" id="UP000694843">
    <property type="component" value="Unplaced"/>
</dbReference>
<dbReference type="KEGG" id="hazt:108681915"/>
<keyword evidence="5" id="KW-1185">Reference proteome</keyword>
<dbReference type="RefSeq" id="XP_018026483.1">
    <property type="nucleotide sequence ID" value="XM_018170994.2"/>
</dbReference>
<dbReference type="GO" id="GO:0030686">
    <property type="term" value="C:90S preribosome"/>
    <property type="evidence" value="ECO:0007669"/>
    <property type="project" value="InterPro"/>
</dbReference>
<dbReference type="OrthoDB" id="10262177at2759"/>
<comment type="subcellular location">
    <subcellularLocation>
        <location evidence="1">Nucleus</location>
        <location evidence="1">Nucleolus</location>
    </subcellularLocation>
</comment>
<sequence length="219" mass="24794">MGKARRQRKKYHAPAVGGNIATGNKNESDPTETMSTSEGNLGISRNRIRSDLFAGLNMNLQASLETRSLAHSDMDTMSLASMRSTKSTCRDGKKLDRRKQRRQDLLEILNFRRSLDEESLAQKKRQKTAVVGDMRPLTDALPSLERLQSLAQIQKAKEEHQKNSKKQSNLQKQLVDDVATFVSIAQYKDYQKDMFNLVGVSVQERLRRAQAGEDDDDPK</sequence>
<dbReference type="GO" id="GO:0030688">
    <property type="term" value="C:preribosome, small subunit precursor"/>
    <property type="evidence" value="ECO:0007669"/>
    <property type="project" value="InterPro"/>
</dbReference>
<comment type="similarity">
    <text evidence="2">Belongs to the SLX9 family.</text>
</comment>
<dbReference type="Pfam" id="PF15341">
    <property type="entry name" value="SLX9"/>
    <property type="match status" value="1"/>
</dbReference>
<feature type="compositionally biased region" description="Basic residues" evidence="4">
    <location>
        <begin position="1"/>
        <end position="12"/>
    </location>
</feature>
<evidence type="ECO:0000256" key="2">
    <source>
        <dbReference type="ARBA" id="ARBA00011022"/>
    </source>
</evidence>
<dbReference type="GeneID" id="108681915"/>
<gene>
    <name evidence="6" type="primary">LOC108681915</name>
</gene>
<dbReference type="GO" id="GO:0000462">
    <property type="term" value="P:maturation of SSU-rRNA from tricistronic rRNA transcript (SSU-rRNA, 5.8S rRNA, LSU-rRNA)"/>
    <property type="evidence" value="ECO:0007669"/>
    <property type="project" value="InterPro"/>
</dbReference>
<reference evidence="6" key="1">
    <citation type="submission" date="2025-08" db="UniProtKB">
        <authorList>
            <consortium name="RefSeq"/>
        </authorList>
    </citation>
    <scope>IDENTIFICATION</scope>
    <source>
        <tissue evidence="6">Whole organism</tissue>
    </source>
</reference>
<organism evidence="5 6">
    <name type="scientific">Hyalella azteca</name>
    <name type="common">Amphipod</name>
    <dbReference type="NCBI Taxonomy" id="294128"/>
    <lineage>
        <taxon>Eukaryota</taxon>
        <taxon>Metazoa</taxon>
        <taxon>Ecdysozoa</taxon>
        <taxon>Arthropoda</taxon>
        <taxon>Crustacea</taxon>
        <taxon>Multicrustacea</taxon>
        <taxon>Malacostraca</taxon>
        <taxon>Eumalacostraca</taxon>
        <taxon>Peracarida</taxon>
        <taxon>Amphipoda</taxon>
        <taxon>Senticaudata</taxon>
        <taxon>Talitrida</taxon>
        <taxon>Talitroidea</taxon>
        <taxon>Hyalellidae</taxon>
        <taxon>Hyalella</taxon>
    </lineage>
</organism>
<dbReference type="PANTHER" id="PTHR31109:SF2">
    <property type="entry name" value="RIBOSOME BIOGENESIS PROTEIN SLX9 HOMOLOG"/>
    <property type="match status" value="1"/>
</dbReference>
<feature type="compositionally biased region" description="Polar residues" evidence="4">
    <location>
        <begin position="21"/>
        <end position="39"/>
    </location>
</feature>
<evidence type="ECO:0000256" key="3">
    <source>
        <dbReference type="ARBA" id="ARBA00023242"/>
    </source>
</evidence>
<evidence type="ECO:0000256" key="4">
    <source>
        <dbReference type="SAM" id="MobiDB-lite"/>
    </source>
</evidence>
<evidence type="ECO:0000313" key="6">
    <source>
        <dbReference type="RefSeq" id="XP_018026483.1"/>
    </source>
</evidence>
<name>A0A8B7PJY7_HYAAZ</name>
<dbReference type="InterPro" id="IPR028160">
    <property type="entry name" value="Slx9-like"/>
</dbReference>
<protein>
    <submittedName>
        <fullName evidence="6">Ribosome biogenesis protein SLX9 homolog</fullName>
    </submittedName>
</protein>
<keyword evidence="3" id="KW-0539">Nucleus</keyword>
<dbReference type="PANTHER" id="PTHR31109">
    <property type="entry name" value="PROTEIN FAM207A"/>
    <property type="match status" value="1"/>
</dbReference>
<evidence type="ECO:0000313" key="5">
    <source>
        <dbReference type="Proteomes" id="UP000694843"/>
    </source>
</evidence>
<dbReference type="GO" id="GO:0005730">
    <property type="term" value="C:nucleolus"/>
    <property type="evidence" value="ECO:0007669"/>
    <property type="project" value="UniProtKB-SubCell"/>
</dbReference>